<dbReference type="InterPro" id="IPR045851">
    <property type="entry name" value="AMP-bd_C_sf"/>
</dbReference>
<dbReference type="Proteomes" id="UP001501170">
    <property type="component" value="Unassembled WGS sequence"/>
</dbReference>
<proteinExistence type="predicted"/>
<dbReference type="InterPro" id="IPR000873">
    <property type="entry name" value="AMP-dep_synth/lig_dom"/>
</dbReference>
<dbReference type="RefSeq" id="WP_346077679.1">
    <property type="nucleotide sequence ID" value="NZ_BAAARB010000032.1"/>
</dbReference>
<dbReference type="EMBL" id="BAAARB010000032">
    <property type="protein sequence ID" value="GAA2393383.1"/>
    <property type="molecule type" value="Genomic_DNA"/>
</dbReference>
<dbReference type="SMART" id="SM00823">
    <property type="entry name" value="PKS_PP"/>
    <property type="match status" value="1"/>
</dbReference>
<evidence type="ECO:0000256" key="3">
    <source>
        <dbReference type="ARBA" id="ARBA00022553"/>
    </source>
</evidence>
<accession>A0ABN3I3H8</accession>
<dbReference type="Gene3D" id="3.30.559.10">
    <property type="entry name" value="Chloramphenicol acetyltransferase-like domain"/>
    <property type="match status" value="2"/>
</dbReference>
<sequence length="1506" mass="161382">MSPEQQSKPAIEDVLALSPLQAGLFSLSEMAGDGLDVYSMQFVVEISGPLDAAVLRRSIAAVLTRHPNLRVSLWDQGVPHPVQIVPTQVTVPWREVRTHPDDFDALALAERSQRFDLRRGPAMRVVLAALPEGRHRLLLTAHHILMDGWAIALFFRELLAIYGAGGSADGLAPVKPYRNYIAWLAEQDTAAALDTWTSYLDGVSPLLIGAPGTPATEPVRHRRTLDAAETSRVLGWARRAGLTPAAVTQYAWSVVLGRLADRTDVVFGTTISGRPQSLPGAGEMVGLFINTVPVRVDLRAQPTVLEACTALQRSSARMRDLGFLGLADIARAAGTPNLFDTLFVYENAPIGSATEPVTAPDGTRFLPLAMESLSHYPLTVVAYELDGELIVMSESVAESLGPIDPAQAVERVLAVLRALPDAADAPADTLDALLDHEREWAARPSRGTPLPAGTTAIGLFCEQARTSPASVALVADDGTWTYDQLHRWSLAVAGDLRSAGVRRGDVVAVAPRRSGRTVAGVLGAMLAGAAYVPIDVSMPVARIENLLDQSRADVVLTDPEFVDLFAGRTVVTDWDGGDRHGGESVEVSPADAAYLIFTSGSTGEPKGVIGTQGALASYARDHRDRVLSVGRRRLDRALRVAHAWTFSFDASWQPLAALLDGHEVHLFSDEQTRDATRLVAALAERRIDMIDTTPSMFGQLSAAGLVSGEPGRPTLTVLALGGEAIGPALWDQLGSLPRTAVFNCYGPTETTVEAMVARVSESPVPTIAGPTDRMSARVLDSRLRPVPDGVIGELYLTGDQVTRGYQGRPGQTAAAFVADPIRSGERMYRTGDLVRRNAVGDIVFVGRGDDQVKIRGYRIEVGEVEAGLRAVPGVREAAVVVVDRPIGAALVGFVSGATNGAGLDAAVVRGELAQKLPSHMIPTRIVVLPVLPVNRNGKLDSVLLGESARAALAGGGETGRPLDEVEERVAAAVEGVLGTRPGPDDDFFDLGMDSIVAMALVTALRAGGDEIAARDVMAFPTVRDLADAVRRGERLARIAAEREYGEVPALPVVEWMYEGGRWRRFTQTVLFRLPDGCTDAEVVQVLQAVLDAHDMLRSTRESGVLVTREPGAVDAASRFWVIDGEPGQQLGTLITIAARQANEAVDPDRGDMVAAVRVVPSGGGDVLLLAIHHLAVDAVSWQILFGDMAQAGAAVAAGAPPALPAEYTDYRAWSRRMLARSGTEVVAAQRDYWRSQVRADDPVIGSRRPEIGRDTWSELTSAPVLTDVAVTAEILDRIDQRIGMREFLLTALTATFASWRAERDQDPSTGALIALEGHGREDATVGDDIDTGRTLGWFTTVFPVRLAAGTTVTVDALEADSGEGRRLLERVTAELEAVPNRGLDYGLLRYAERDADLVEGVEPQVEFNYLGRFDLGVAGEDPGAWQPVVDLELNEHLPTDPEPDLPLRYALDVVAVVRATDDGPQLVTNWRYCSTVLSPADIARLSTLWSRSLSALSSAEPPKPLE</sequence>
<reference evidence="5 6" key="1">
    <citation type="journal article" date="2019" name="Int. J. Syst. Evol. Microbiol.">
        <title>The Global Catalogue of Microorganisms (GCM) 10K type strain sequencing project: providing services to taxonomists for standard genome sequencing and annotation.</title>
        <authorList>
            <consortium name="The Broad Institute Genomics Platform"/>
            <consortium name="The Broad Institute Genome Sequencing Center for Infectious Disease"/>
            <person name="Wu L."/>
            <person name="Ma J."/>
        </authorList>
    </citation>
    <scope>NUCLEOTIDE SEQUENCE [LARGE SCALE GENOMIC DNA]</scope>
    <source>
        <strain evidence="5 6">JCM 16227</strain>
    </source>
</reference>
<gene>
    <name evidence="5" type="ORF">GCM10009855_36290</name>
</gene>
<dbReference type="SUPFAM" id="SSF56801">
    <property type="entry name" value="Acetyl-CoA synthetase-like"/>
    <property type="match status" value="1"/>
</dbReference>
<keyword evidence="2" id="KW-0596">Phosphopantetheine</keyword>
<dbReference type="PROSITE" id="PS50075">
    <property type="entry name" value="CARRIER"/>
    <property type="match status" value="1"/>
</dbReference>
<evidence type="ECO:0000313" key="5">
    <source>
        <dbReference type="EMBL" id="GAA2393383.1"/>
    </source>
</evidence>
<comment type="caution">
    <text evidence="5">The sequence shown here is derived from an EMBL/GenBank/DDBJ whole genome shotgun (WGS) entry which is preliminary data.</text>
</comment>
<dbReference type="NCBIfam" id="TIGR01733">
    <property type="entry name" value="AA-adenyl-dom"/>
    <property type="match status" value="1"/>
</dbReference>
<dbReference type="Gene3D" id="3.30.559.30">
    <property type="entry name" value="Nonribosomal peptide synthetase, condensation domain"/>
    <property type="match status" value="2"/>
</dbReference>
<name>A0ABN3I3H8_9ACTN</name>
<dbReference type="Pfam" id="PF13193">
    <property type="entry name" value="AMP-binding_C"/>
    <property type="match status" value="1"/>
</dbReference>
<dbReference type="InterPro" id="IPR042099">
    <property type="entry name" value="ANL_N_sf"/>
</dbReference>
<dbReference type="PROSITE" id="PS00012">
    <property type="entry name" value="PHOSPHOPANTETHEINE"/>
    <property type="match status" value="1"/>
</dbReference>
<dbReference type="Gene3D" id="1.10.1200.10">
    <property type="entry name" value="ACP-like"/>
    <property type="match status" value="1"/>
</dbReference>
<evidence type="ECO:0000256" key="2">
    <source>
        <dbReference type="ARBA" id="ARBA00022450"/>
    </source>
</evidence>
<keyword evidence="3" id="KW-0597">Phosphoprotein</keyword>
<dbReference type="InterPro" id="IPR020845">
    <property type="entry name" value="AMP-binding_CS"/>
</dbReference>
<dbReference type="Gene3D" id="3.30.300.30">
    <property type="match status" value="1"/>
</dbReference>
<protein>
    <submittedName>
        <fullName evidence="5">Non-ribosomal peptide synthetase</fullName>
    </submittedName>
</protein>
<feature type="domain" description="Carrier" evidence="4">
    <location>
        <begin position="960"/>
        <end position="1033"/>
    </location>
</feature>
<dbReference type="SUPFAM" id="SSF47336">
    <property type="entry name" value="ACP-like"/>
    <property type="match status" value="1"/>
</dbReference>
<dbReference type="Gene3D" id="3.40.50.12780">
    <property type="entry name" value="N-terminal domain of ligase-like"/>
    <property type="match status" value="1"/>
</dbReference>
<dbReference type="InterPro" id="IPR006162">
    <property type="entry name" value="Ppantetheine_attach_site"/>
</dbReference>
<dbReference type="Pfam" id="PF00550">
    <property type="entry name" value="PP-binding"/>
    <property type="match status" value="1"/>
</dbReference>
<dbReference type="PANTHER" id="PTHR45527">
    <property type="entry name" value="NONRIBOSOMAL PEPTIDE SYNTHETASE"/>
    <property type="match status" value="1"/>
</dbReference>
<organism evidence="5 6">
    <name type="scientific">Gordonia cholesterolivorans</name>
    <dbReference type="NCBI Taxonomy" id="559625"/>
    <lineage>
        <taxon>Bacteria</taxon>
        <taxon>Bacillati</taxon>
        <taxon>Actinomycetota</taxon>
        <taxon>Actinomycetes</taxon>
        <taxon>Mycobacteriales</taxon>
        <taxon>Gordoniaceae</taxon>
        <taxon>Gordonia</taxon>
    </lineage>
</organism>
<evidence type="ECO:0000259" key="4">
    <source>
        <dbReference type="PROSITE" id="PS50075"/>
    </source>
</evidence>
<dbReference type="PANTHER" id="PTHR45527:SF1">
    <property type="entry name" value="FATTY ACID SYNTHASE"/>
    <property type="match status" value="1"/>
</dbReference>
<comment type="cofactor">
    <cofactor evidence="1">
        <name>pantetheine 4'-phosphate</name>
        <dbReference type="ChEBI" id="CHEBI:47942"/>
    </cofactor>
</comment>
<dbReference type="CDD" id="cd05930">
    <property type="entry name" value="A_NRPS"/>
    <property type="match status" value="1"/>
</dbReference>
<dbReference type="Pfam" id="PF00501">
    <property type="entry name" value="AMP-binding"/>
    <property type="match status" value="1"/>
</dbReference>
<dbReference type="InterPro" id="IPR010071">
    <property type="entry name" value="AA_adenyl_dom"/>
</dbReference>
<dbReference type="InterPro" id="IPR009081">
    <property type="entry name" value="PP-bd_ACP"/>
</dbReference>
<dbReference type="InterPro" id="IPR025110">
    <property type="entry name" value="AMP-bd_C"/>
</dbReference>
<keyword evidence="6" id="KW-1185">Reference proteome</keyword>
<dbReference type="InterPro" id="IPR001242">
    <property type="entry name" value="Condensation_dom"/>
</dbReference>
<dbReference type="SUPFAM" id="SSF52777">
    <property type="entry name" value="CoA-dependent acyltransferases"/>
    <property type="match status" value="4"/>
</dbReference>
<dbReference type="InterPro" id="IPR020806">
    <property type="entry name" value="PKS_PP-bd"/>
</dbReference>
<dbReference type="PROSITE" id="PS00455">
    <property type="entry name" value="AMP_BINDING"/>
    <property type="match status" value="1"/>
</dbReference>
<evidence type="ECO:0000256" key="1">
    <source>
        <dbReference type="ARBA" id="ARBA00001957"/>
    </source>
</evidence>
<dbReference type="Pfam" id="PF00668">
    <property type="entry name" value="Condensation"/>
    <property type="match status" value="2"/>
</dbReference>
<dbReference type="InterPro" id="IPR036736">
    <property type="entry name" value="ACP-like_sf"/>
</dbReference>
<evidence type="ECO:0000313" key="6">
    <source>
        <dbReference type="Proteomes" id="UP001501170"/>
    </source>
</evidence>
<dbReference type="InterPro" id="IPR023213">
    <property type="entry name" value="CAT-like_dom_sf"/>
</dbReference>